<evidence type="ECO:0000313" key="2">
    <source>
        <dbReference type="EMBL" id="KAK9512683.1"/>
    </source>
</evidence>
<comment type="caution">
    <text evidence="2">The sequence shown here is derived from an EMBL/GenBank/DDBJ whole genome shotgun (WGS) entry which is preliminary data.</text>
</comment>
<reference evidence="2 3" key="1">
    <citation type="submission" date="2022-12" db="EMBL/GenBank/DDBJ databases">
        <title>Chromosome-level genome assembly of true bugs.</title>
        <authorList>
            <person name="Ma L."/>
            <person name="Li H."/>
        </authorList>
    </citation>
    <scope>NUCLEOTIDE SEQUENCE [LARGE SCALE GENOMIC DNA]</scope>
    <source>
        <strain evidence="2">Lab_2022b</strain>
    </source>
</reference>
<keyword evidence="1" id="KW-0472">Membrane</keyword>
<keyword evidence="1" id="KW-1133">Transmembrane helix</keyword>
<evidence type="ECO:0000256" key="1">
    <source>
        <dbReference type="SAM" id="Phobius"/>
    </source>
</evidence>
<dbReference type="Proteomes" id="UP001461498">
    <property type="component" value="Unassembled WGS sequence"/>
</dbReference>
<evidence type="ECO:0000313" key="3">
    <source>
        <dbReference type="Proteomes" id="UP001461498"/>
    </source>
</evidence>
<organism evidence="2 3">
    <name type="scientific">Rhynocoris fuscipes</name>
    <dbReference type="NCBI Taxonomy" id="488301"/>
    <lineage>
        <taxon>Eukaryota</taxon>
        <taxon>Metazoa</taxon>
        <taxon>Ecdysozoa</taxon>
        <taxon>Arthropoda</taxon>
        <taxon>Hexapoda</taxon>
        <taxon>Insecta</taxon>
        <taxon>Pterygota</taxon>
        <taxon>Neoptera</taxon>
        <taxon>Paraneoptera</taxon>
        <taxon>Hemiptera</taxon>
        <taxon>Heteroptera</taxon>
        <taxon>Panheteroptera</taxon>
        <taxon>Cimicomorpha</taxon>
        <taxon>Reduviidae</taxon>
        <taxon>Harpactorinae</taxon>
        <taxon>Harpactorini</taxon>
        <taxon>Rhynocoris</taxon>
    </lineage>
</organism>
<name>A0AAW1DNW2_9HEMI</name>
<keyword evidence="1" id="KW-0812">Transmembrane</keyword>
<feature type="transmembrane region" description="Helical" evidence="1">
    <location>
        <begin position="92"/>
        <end position="112"/>
    </location>
</feature>
<keyword evidence="3" id="KW-1185">Reference proteome</keyword>
<proteinExistence type="predicted"/>
<sequence length="113" mass="12706">MYAAVIEFKRSNNNLITFIFITNAAYPLLIVYFIVHMCETFISKIDTFNEHLLDVALNSGNKFGLVKNTLLFHYAASRNVEFSACGFFKLRYSLIISMVGAAATHVLFGLQLG</sequence>
<feature type="transmembrane region" description="Helical" evidence="1">
    <location>
        <begin position="15"/>
        <end position="35"/>
    </location>
</feature>
<dbReference type="EMBL" id="JAPXFL010000001">
    <property type="protein sequence ID" value="KAK9512683.1"/>
    <property type="molecule type" value="Genomic_DNA"/>
</dbReference>
<dbReference type="AlphaFoldDB" id="A0AAW1DNW2"/>
<accession>A0AAW1DNW2</accession>
<gene>
    <name evidence="2" type="ORF">O3M35_001055</name>
</gene>
<protein>
    <submittedName>
        <fullName evidence="2">Uncharacterized protein</fullName>
    </submittedName>
</protein>